<dbReference type="EMBL" id="SRLO01000036">
    <property type="protein sequence ID" value="TNN82960.1"/>
    <property type="molecule type" value="Genomic_DNA"/>
</dbReference>
<evidence type="ECO:0000313" key="2">
    <source>
        <dbReference type="Proteomes" id="UP000314294"/>
    </source>
</evidence>
<dbReference type="Proteomes" id="UP000314294">
    <property type="component" value="Unassembled WGS sequence"/>
</dbReference>
<comment type="caution">
    <text evidence="1">The sequence shown here is derived from an EMBL/GenBank/DDBJ whole genome shotgun (WGS) entry which is preliminary data.</text>
</comment>
<protein>
    <submittedName>
        <fullName evidence="1">Uncharacterized protein</fullName>
    </submittedName>
</protein>
<dbReference type="AlphaFoldDB" id="A0A4Z2IY93"/>
<gene>
    <name evidence="1" type="ORF">EYF80_006917</name>
</gene>
<accession>A0A4Z2IY93</accession>
<keyword evidence="2" id="KW-1185">Reference proteome</keyword>
<reference evidence="1 2" key="1">
    <citation type="submission" date="2019-03" db="EMBL/GenBank/DDBJ databases">
        <title>First draft genome of Liparis tanakae, snailfish: a comprehensive survey of snailfish specific genes.</title>
        <authorList>
            <person name="Kim W."/>
            <person name="Song I."/>
            <person name="Jeong J.-H."/>
            <person name="Kim D."/>
            <person name="Kim S."/>
            <person name="Ryu S."/>
            <person name="Song J.Y."/>
            <person name="Lee S.K."/>
        </authorList>
    </citation>
    <scope>NUCLEOTIDE SEQUENCE [LARGE SCALE GENOMIC DNA]</scope>
    <source>
        <tissue evidence="1">Muscle</tissue>
    </source>
</reference>
<evidence type="ECO:0000313" key="1">
    <source>
        <dbReference type="EMBL" id="TNN82960.1"/>
    </source>
</evidence>
<proteinExistence type="predicted"/>
<name>A0A4Z2IY93_9TELE</name>
<organism evidence="1 2">
    <name type="scientific">Liparis tanakae</name>
    <name type="common">Tanaka's snailfish</name>
    <dbReference type="NCBI Taxonomy" id="230148"/>
    <lineage>
        <taxon>Eukaryota</taxon>
        <taxon>Metazoa</taxon>
        <taxon>Chordata</taxon>
        <taxon>Craniata</taxon>
        <taxon>Vertebrata</taxon>
        <taxon>Euteleostomi</taxon>
        <taxon>Actinopterygii</taxon>
        <taxon>Neopterygii</taxon>
        <taxon>Teleostei</taxon>
        <taxon>Neoteleostei</taxon>
        <taxon>Acanthomorphata</taxon>
        <taxon>Eupercaria</taxon>
        <taxon>Perciformes</taxon>
        <taxon>Cottioidei</taxon>
        <taxon>Cottales</taxon>
        <taxon>Liparidae</taxon>
        <taxon>Liparis</taxon>
    </lineage>
</organism>
<sequence length="77" mass="8713">MGRCALERRPEALNRVVIGTNAPPTEEWGDFGGKNWRKLICTEKQASATLRLIAFSSFEKAVKWGEEEEEEEEDLAS</sequence>